<reference evidence="4" key="2">
    <citation type="submission" date="2021-04" db="EMBL/GenBank/DDBJ databases">
        <authorList>
            <person name="Gilroy R."/>
        </authorList>
    </citation>
    <scope>NUCLEOTIDE SEQUENCE</scope>
    <source>
        <strain evidence="4">421</strain>
    </source>
</reference>
<dbReference type="Pfam" id="PF00440">
    <property type="entry name" value="TetR_N"/>
    <property type="match status" value="1"/>
</dbReference>
<dbReference type="AlphaFoldDB" id="A0A9D1RE11"/>
<gene>
    <name evidence="4" type="ORF">IAA48_00505</name>
</gene>
<comment type="caution">
    <text evidence="4">The sequence shown here is derived from an EMBL/GenBank/DDBJ whole genome shotgun (WGS) entry which is preliminary data.</text>
</comment>
<name>A0A9D1RE11_9FIRM</name>
<evidence type="ECO:0000259" key="3">
    <source>
        <dbReference type="PROSITE" id="PS50977"/>
    </source>
</evidence>
<dbReference type="InterPro" id="IPR009057">
    <property type="entry name" value="Homeodomain-like_sf"/>
</dbReference>
<evidence type="ECO:0000313" key="5">
    <source>
        <dbReference type="Proteomes" id="UP000824205"/>
    </source>
</evidence>
<sequence length="186" mass="21546">MAKETKQHILMGFSELLNDHDFDKITVTMLVEKCNISRQTFYYHFTDIQALIDWGVKQYTHGRVESAKNANDIKDATVIYFNGIMKNKLFLRKCFTSSLSAYMTKLIRDSVKEYCSEFYSRAVKSGYTKTEEADFIMEFTAYGVTGFIIAKIFENEDVDIEDLSDKLFRCIFARLAGSTFLNTEIQ</sequence>
<dbReference type="GO" id="GO:0003677">
    <property type="term" value="F:DNA binding"/>
    <property type="evidence" value="ECO:0007669"/>
    <property type="project" value="UniProtKB-UniRule"/>
</dbReference>
<dbReference type="Proteomes" id="UP000824205">
    <property type="component" value="Unassembled WGS sequence"/>
</dbReference>
<dbReference type="InterPro" id="IPR001647">
    <property type="entry name" value="HTH_TetR"/>
</dbReference>
<dbReference type="Pfam" id="PF14278">
    <property type="entry name" value="TetR_C_8"/>
    <property type="match status" value="1"/>
</dbReference>
<dbReference type="InterPro" id="IPR050624">
    <property type="entry name" value="HTH-type_Tx_Regulator"/>
</dbReference>
<organism evidence="4 5">
    <name type="scientific">Candidatus Eubacterium faecipullorum</name>
    <dbReference type="NCBI Taxonomy" id="2838571"/>
    <lineage>
        <taxon>Bacteria</taxon>
        <taxon>Bacillati</taxon>
        <taxon>Bacillota</taxon>
        <taxon>Clostridia</taxon>
        <taxon>Eubacteriales</taxon>
        <taxon>Eubacteriaceae</taxon>
        <taxon>Eubacterium</taxon>
    </lineage>
</organism>
<dbReference type="EMBL" id="DXGE01000002">
    <property type="protein sequence ID" value="HIW84952.1"/>
    <property type="molecule type" value="Genomic_DNA"/>
</dbReference>
<feature type="DNA-binding region" description="H-T-H motif" evidence="2">
    <location>
        <begin position="26"/>
        <end position="45"/>
    </location>
</feature>
<dbReference type="InterPro" id="IPR039532">
    <property type="entry name" value="TetR_C_Firmicutes"/>
</dbReference>
<protein>
    <submittedName>
        <fullName evidence="4">TetR/AcrR family transcriptional regulator C-terminal domain-containing protein</fullName>
    </submittedName>
</protein>
<evidence type="ECO:0000313" key="4">
    <source>
        <dbReference type="EMBL" id="HIW84952.1"/>
    </source>
</evidence>
<dbReference type="PROSITE" id="PS50977">
    <property type="entry name" value="HTH_TETR_2"/>
    <property type="match status" value="1"/>
</dbReference>
<accession>A0A9D1RE11</accession>
<proteinExistence type="predicted"/>
<feature type="domain" description="HTH tetR-type" evidence="3">
    <location>
        <begin position="3"/>
        <end position="63"/>
    </location>
</feature>
<dbReference type="PANTHER" id="PTHR43479">
    <property type="entry name" value="ACREF/ENVCD OPERON REPRESSOR-RELATED"/>
    <property type="match status" value="1"/>
</dbReference>
<dbReference type="PANTHER" id="PTHR43479:SF11">
    <property type="entry name" value="ACREF_ENVCD OPERON REPRESSOR-RELATED"/>
    <property type="match status" value="1"/>
</dbReference>
<dbReference type="SUPFAM" id="SSF46689">
    <property type="entry name" value="Homeodomain-like"/>
    <property type="match status" value="1"/>
</dbReference>
<evidence type="ECO:0000256" key="1">
    <source>
        <dbReference type="ARBA" id="ARBA00023125"/>
    </source>
</evidence>
<keyword evidence="1 2" id="KW-0238">DNA-binding</keyword>
<dbReference type="Gene3D" id="1.10.357.10">
    <property type="entry name" value="Tetracycline Repressor, domain 2"/>
    <property type="match status" value="1"/>
</dbReference>
<reference evidence="4" key="1">
    <citation type="journal article" date="2021" name="PeerJ">
        <title>Extensive microbial diversity within the chicken gut microbiome revealed by metagenomics and culture.</title>
        <authorList>
            <person name="Gilroy R."/>
            <person name="Ravi A."/>
            <person name="Getino M."/>
            <person name="Pursley I."/>
            <person name="Horton D.L."/>
            <person name="Alikhan N.F."/>
            <person name="Baker D."/>
            <person name="Gharbi K."/>
            <person name="Hall N."/>
            <person name="Watson M."/>
            <person name="Adriaenssens E.M."/>
            <person name="Foster-Nyarko E."/>
            <person name="Jarju S."/>
            <person name="Secka A."/>
            <person name="Antonio M."/>
            <person name="Oren A."/>
            <person name="Chaudhuri R.R."/>
            <person name="La Ragione R."/>
            <person name="Hildebrand F."/>
            <person name="Pallen M.J."/>
        </authorList>
    </citation>
    <scope>NUCLEOTIDE SEQUENCE</scope>
    <source>
        <strain evidence="4">421</strain>
    </source>
</reference>
<evidence type="ECO:0000256" key="2">
    <source>
        <dbReference type="PROSITE-ProRule" id="PRU00335"/>
    </source>
</evidence>